<dbReference type="EMBL" id="BLKC01000010">
    <property type="protein sequence ID" value="GFF27582.1"/>
    <property type="molecule type" value="Genomic_DNA"/>
</dbReference>
<dbReference type="GO" id="GO:0003677">
    <property type="term" value="F:DNA binding"/>
    <property type="evidence" value="ECO:0007669"/>
    <property type="project" value="UniProtKB-KW"/>
</dbReference>
<evidence type="ECO:0000256" key="1">
    <source>
        <dbReference type="ARBA" id="ARBA00022723"/>
    </source>
</evidence>
<dbReference type="InterPro" id="IPR025714">
    <property type="entry name" value="Methyltranfer_dom"/>
</dbReference>
<dbReference type="CDD" id="cd02440">
    <property type="entry name" value="AdoMet_MTases"/>
    <property type="match status" value="1"/>
</dbReference>
<dbReference type="GO" id="GO:0000981">
    <property type="term" value="F:DNA-binding transcription factor activity, RNA polymerase II-specific"/>
    <property type="evidence" value="ECO:0007669"/>
    <property type="project" value="InterPro"/>
</dbReference>
<dbReference type="InterPro" id="IPR001138">
    <property type="entry name" value="Zn2Cys6_DnaBD"/>
</dbReference>
<dbReference type="Gene3D" id="4.10.240.10">
    <property type="entry name" value="Zn(2)-C6 fungal-type DNA-binding domain"/>
    <property type="match status" value="1"/>
</dbReference>
<proteinExistence type="predicted"/>
<dbReference type="Pfam" id="PF13847">
    <property type="entry name" value="Methyltransf_31"/>
    <property type="match status" value="1"/>
</dbReference>
<dbReference type="Proteomes" id="UP000465221">
    <property type="component" value="Unassembled WGS sequence"/>
</dbReference>
<dbReference type="Gene3D" id="3.40.50.150">
    <property type="entry name" value="Vaccinia Virus protein VP39"/>
    <property type="match status" value="1"/>
</dbReference>
<gene>
    <name evidence="9" type="ORF">IFM46972_02108</name>
</gene>
<comment type="caution">
    <text evidence="9">The sequence shown here is derived from an EMBL/GenBank/DDBJ whole genome shotgun (WGS) entry which is preliminary data.</text>
</comment>
<dbReference type="PROSITE" id="PS50048">
    <property type="entry name" value="ZN2_CY6_FUNGAL_2"/>
    <property type="match status" value="1"/>
</dbReference>
<reference evidence="9 10" key="1">
    <citation type="submission" date="2020-01" db="EMBL/GenBank/DDBJ databases">
        <title>Draft genome sequence of Aspergillus udagawae IFM 46972.</title>
        <authorList>
            <person name="Takahashi H."/>
            <person name="Yaguchi T."/>
        </authorList>
    </citation>
    <scope>NUCLEOTIDE SEQUENCE [LARGE SCALE GENOMIC DNA]</scope>
    <source>
        <strain evidence="9 10">IFM 46972</strain>
    </source>
</reference>
<dbReference type="GO" id="GO:0008270">
    <property type="term" value="F:zinc ion binding"/>
    <property type="evidence" value="ECO:0007669"/>
    <property type="project" value="InterPro"/>
</dbReference>
<evidence type="ECO:0000256" key="6">
    <source>
        <dbReference type="ARBA" id="ARBA00023242"/>
    </source>
</evidence>
<evidence type="ECO:0000313" key="9">
    <source>
        <dbReference type="EMBL" id="GFF27582.1"/>
    </source>
</evidence>
<feature type="compositionally biased region" description="Polar residues" evidence="7">
    <location>
        <begin position="1"/>
        <end position="13"/>
    </location>
</feature>
<evidence type="ECO:0000256" key="3">
    <source>
        <dbReference type="ARBA" id="ARBA00023015"/>
    </source>
</evidence>
<keyword evidence="3" id="KW-0805">Transcription regulation</keyword>
<sequence>MRSSPYSTNSNKGKQGAPPRKKACQNCTRSKVRCGLEKPVCSRCRSKGRSCQYPPGRVATSEIEVTGTANDAGEDYTQLLDIHGFVDTATAPESVSFVPQSGPAAAFRSPRPRPVTSGQTGRLDLVFTDIDLTPSPNAVDIRDRWLKPYLLPPLGRDEIPKIYHPFTLQYISIILKTYPRSMLKDGGFPPIIHHTQVNTNHLPQSLANCYSLVRMWEQAAPGSETMVMGTVEAEMERLANETMSQHDYDLLCSFQAYLVYTILMYFSPLGNVSTVTDKTVMTLMELAFRTAQNGLFCTAEITHTRPNWESWIVVSAKRRALYTMYLFSSIYNSDRGLPNFVADEIKGVYVPESRVLWEAADRGVWEKEYDWHLLEWEDGMLEISELWRSAETGSTERRERLEKWVRGVDEFDPTELRKIIGAAKSTWSSCVNIVQLDIKPRSLSPFFCLSKHLLTHQSIIWNIPTTTMSNKTVYITDHSPSVLQTHSWRTATNSAAYLIPYIKPSMKILDIGCGPGSISIDFARLVPQGHVTGIEYVADPLDAARFLASTQGITNIDFRVGDIHSLDFPDDTFDIVHVHQVLQHIADPVRALREMRRVAKSDGGIVAARESASMTWYPDNAGIAGYKELTDLMAKAKGGNPHPGRYIHVWAEEAGFDKPRIKKSAGAWCFSSPEEREYWGGSMEARMRSSGFSKMAVGDGYATKEELEKMANGWREFVKDDEAWFGLLHGEILCWK</sequence>
<keyword evidence="2" id="KW-0862">Zinc</keyword>
<organism evidence="9 10">
    <name type="scientific">Aspergillus udagawae</name>
    <dbReference type="NCBI Taxonomy" id="91492"/>
    <lineage>
        <taxon>Eukaryota</taxon>
        <taxon>Fungi</taxon>
        <taxon>Dikarya</taxon>
        <taxon>Ascomycota</taxon>
        <taxon>Pezizomycotina</taxon>
        <taxon>Eurotiomycetes</taxon>
        <taxon>Eurotiomycetidae</taxon>
        <taxon>Eurotiales</taxon>
        <taxon>Aspergillaceae</taxon>
        <taxon>Aspergillus</taxon>
        <taxon>Aspergillus subgen. Fumigati</taxon>
    </lineage>
</organism>
<keyword evidence="1" id="KW-0479">Metal-binding</keyword>
<dbReference type="SUPFAM" id="SSF53335">
    <property type="entry name" value="S-adenosyl-L-methionine-dependent methyltransferases"/>
    <property type="match status" value="1"/>
</dbReference>
<dbReference type="InterPro" id="IPR036864">
    <property type="entry name" value="Zn2-C6_fun-type_DNA-bd_sf"/>
</dbReference>
<protein>
    <recommendedName>
        <fullName evidence="8">Zn(2)-C6 fungal-type domain-containing protein</fullName>
    </recommendedName>
</protein>
<keyword evidence="4" id="KW-0238">DNA-binding</keyword>
<name>A0A8H3NB56_9EURO</name>
<feature type="region of interest" description="Disordered" evidence="7">
    <location>
        <begin position="1"/>
        <end position="22"/>
    </location>
</feature>
<evidence type="ECO:0000256" key="2">
    <source>
        <dbReference type="ARBA" id="ARBA00022833"/>
    </source>
</evidence>
<evidence type="ECO:0000259" key="8">
    <source>
        <dbReference type="PROSITE" id="PS50048"/>
    </source>
</evidence>
<dbReference type="SMART" id="SM00066">
    <property type="entry name" value="GAL4"/>
    <property type="match status" value="1"/>
</dbReference>
<dbReference type="AlphaFoldDB" id="A0A8H3NB56"/>
<dbReference type="PANTHER" id="PTHR47660:SF3">
    <property type="entry name" value="FINGER DOMAIN PROTEIN, PUTATIVE (AFU_ORTHOLOGUE AFUA_4G03310)-RELATED"/>
    <property type="match status" value="1"/>
</dbReference>
<evidence type="ECO:0000256" key="7">
    <source>
        <dbReference type="SAM" id="MobiDB-lite"/>
    </source>
</evidence>
<dbReference type="PANTHER" id="PTHR47660">
    <property type="entry name" value="TRANSCRIPTION FACTOR WITH C2H2 AND ZN(2)-CYS(6) DNA BINDING DOMAIN (EUROFUNG)-RELATED-RELATED"/>
    <property type="match status" value="1"/>
</dbReference>
<dbReference type="PROSITE" id="PS00463">
    <property type="entry name" value="ZN2_CY6_FUNGAL_1"/>
    <property type="match status" value="1"/>
</dbReference>
<dbReference type="SUPFAM" id="SSF57701">
    <property type="entry name" value="Zn2/Cys6 DNA-binding domain"/>
    <property type="match status" value="1"/>
</dbReference>
<feature type="domain" description="Zn(2)-C6 fungal-type" evidence="8">
    <location>
        <begin position="23"/>
        <end position="53"/>
    </location>
</feature>
<dbReference type="PRINTS" id="PR00755">
    <property type="entry name" value="AFLATOXINBRP"/>
</dbReference>
<evidence type="ECO:0000313" key="10">
    <source>
        <dbReference type="Proteomes" id="UP000465221"/>
    </source>
</evidence>
<keyword evidence="6" id="KW-0539">Nucleus</keyword>
<evidence type="ECO:0000256" key="4">
    <source>
        <dbReference type="ARBA" id="ARBA00023125"/>
    </source>
</evidence>
<dbReference type="CDD" id="cd00067">
    <property type="entry name" value="GAL4"/>
    <property type="match status" value="1"/>
</dbReference>
<dbReference type="InterPro" id="IPR029063">
    <property type="entry name" value="SAM-dependent_MTases_sf"/>
</dbReference>
<keyword evidence="5" id="KW-0804">Transcription</keyword>
<dbReference type="Pfam" id="PF00172">
    <property type="entry name" value="Zn_clus"/>
    <property type="match status" value="1"/>
</dbReference>
<evidence type="ECO:0000256" key="5">
    <source>
        <dbReference type="ARBA" id="ARBA00023163"/>
    </source>
</evidence>
<accession>A0A8H3NB56</accession>